<comment type="caution">
    <text evidence="1">The sequence shown here is derived from an EMBL/GenBank/DDBJ whole genome shotgun (WGS) entry which is preliminary data.</text>
</comment>
<organism evidence="1 2">
    <name type="scientific">Robbsia betulipollinis</name>
    <dbReference type="NCBI Taxonomy" id="2981849"/>
    <lineage>
        <taxon>Bacteria</taxon>
        <taxon>Pseudomonadati</taxon>
        <taxon>Pseudomonadota</taxon>
        <taxon>Betaproteobacteria</taxon>
        <taxon>Burkholderiales</taxon>
        <taxon>Burkholderiaceae</taxon>
        <taxon>Robbsia</taxon>
    </lineage>
</organism>
<gene>
    <name evidence="1" type="ORF">OVY01_22390</name>
</gene>
<accession>A0ABT3ZTT2</accession>
<dbReference type="EMBL" id="JAPMXC010000014">
    <property type="protein sequence ID" value="MCY0389892.1"/>
    <property type="molecule type" value="Genomic_DNA"/>
</dbReference>
<dbReference type="Proteomes" id="UP001082899">
    <property type="component" value="Unassembled WGS sequence"/>
</dbReference>
<protein>
    <submittedName>
        <fullName evidence="1">Uncharacterized protein</fullName>
    </submittedName>
</protein>
<reference evidence="1" key="1">
    <citation type="submission" date="2022-11" db="EMBL/GenBank/DDBJ databases">
        <title>Robbsia betulipollinis sp. nov., isolated from pollen of birch (Betula pendula).</title>
        <authorList>
            <person name="Shi H."/>
            <person name="Ambika Manirajan B."/>
            <person name="Ratering S."/>
            <person name="Geissler-Plaum R."/>
            <person name="Schnell S."/>
        </authorList>
    </citation>
    <scope>NUCLEOTIDE SEQUENCE</scope>
    <source>
        <strain evidence="1">Bb-Pol-6</strain>
    </source>
</reference>
<keyword evidence="2" id="KW-1185">Reference proteome</keyword>
<evidence type="ECO:0000313" key="2">
    <source>
        <dbReference type="Proteomes" id="UP001082899"/>
    </source>
</evidence>
<sequence length="46" mass="5419">MDIIFDQTKRDVIFHERKLRFEDSTIIFAGDTADMVDDRKIMVKSA</sequence>
<evidence type="ECO:0000313" key="1">
    <source>
        <dbReference type="EMBL" id="MCY0389892.1"/>
    </source>
</evidence>
<proteinExistence type="predicted"/>
<name>A0ABT3ZTT2_9BURK</name>